<reference evidence="2" key="1">
    <citation type="journal article" date="2014" name="Int. J. Syst. Evol. Microbiol.">
        <title>Complete genome sequence of Corynebacterium casei LMG S-19264T (=DSM 44701T), isolated from a smear-ripened cheese.</title>
        <authorList>
            <consortium name="US DOE Joint Genome Institute (JGI-PGF)"/>
            <person name="Walter F."/>
            <person name="Albersmeier A."/>
            <person name="Kalinowski J."/>
            <person name="Ruckert C."/>
        </authorList>
    </citation>
    <scope>NUCLEOTIDE SEQUENCE</scope>
    <source>
        <strain evidence="2">JCM 11219</strain>
    </source>
</reference>
<reference evidence="4" key="3">
    <citation type="submission" date="2022-09" db="EMBL/GenBank/DDBJ databases">
        <title>Complete genome sequence of Vulcanisaeta souniana.</title>
        <authorList>
            <person name="Kato S."/>
            <person name="Itoh T."/>
            <person name="Ohkuma M."/>
        </authorList>
    </citation>
    <scope>NUCLEOTIDE SEQUENCE [LARGE SCALE GENOMIC DNA]</scope>
    <source>
        <strain evidence="4">JCM 11219</strain>
    </source>
</reference>
<evidence type="ECO:0000313" key="2">
    <source>
        <dbReference type="EMBL" id="GGI78903.1"/>
    </source>
</evidence>
<reference evidence="1" key="4">
    <citation type="journal article" date="2023" name="Microbiol. Resour. Announc.">
        <title>Complete Genome Sequence of Vulcanisaeta souniana Strain IC-059, a Hyperthermophilic Archaeon Isolated from Hot Spring Water in Japan.</title>
        <authorList>
            <person name="Kato S."/>
            <person name="Itoh T."/>
            <person name="Wu L."/>
            <person name="Ma J."/>
            <person name="Ohkuma M."/>
        </authorList>
    </citation>
    <scope>NUCLEOTIDE SEQUENCE</scope>
    <source>
        <strain evidence="1">JCM 11219</strain>
    </source>
</reference>
<dbReference type="InterPro" id="IPR053199">
    <property type="entry name" value="cDPG_synthetase-like"/>
</dbReference>
<keyword evidence="4" id="KW-1185">Reference proteome</keyword>
<dbReference type="EMBL" id="BMNM01000005">
    <property type="protein sequence ID" value="GGI78903.1"/>
    <property type="molecule type" value="Genomic_DNA"/>
</dbReference>
<dbReference type="Proteomes" id="UP000657075">
    <property type="component" value="Unassembled WGS sequence"/>
</dbReference>
<dbReference type="AlphaFoldDB" id="A0A830E9Z8"/>
<dbReference type="Proteomes" id="UP001060771">
    <property type="component" value="Chromosome"/>
</dbReference>
<evidence type="ECO:0000313" key="4">
    <source>
        <dbReference type="Proteomes" id="UP001060771"/>
    </source>
</evidence>
<dbReference type="PANTHER" id="PTHR42869">
    <property type="entry name" value="SLL0572 PROTEIN"/>
    <property type="match status" value="1"/>
</dbReference>
<protein>
    <submittedName>
        <fullName evidence="2">GTPase</fullName>
    </submittedName>
</protein>
<organism evidence="2 3">
    <name type="scientific">Vulcanisaeta souniana JCM 11219</name>
    <dbReference type="NCBI Taxonomy" id="1293586"/>
    <lineage>
        <taxon>Archaea</taxon>
        <taxon>Thermoproteota</taxon>
        <taxon>Thermoprotei</taxon>
        <taxon>Thermoproteales</taxon>
        <taxon>Thermoproteaceae</taxon>
        <taxon>Vulcanisaeta</taxon>
    </lineage>
</organism>
<gene>
    <name evidence="2" type="ORF">GCM10007112_14740</name>
    <name evidence="1" type="ORF">Vsou_23670</name>
</gene>
<evidence type="ECO:0000313" key="3">
    <source>
        <dbReference type="Proteomes" id="UP000657075"/>
    </source>
</evidence>
<accession>A0A830E9Z8</accession>
<evidence type="ECO:0000313" key="1">
    <source>
        <dbReference type="EMBL" id="BDR93274.1"/>
    </source>
</evidence>
<dbReference type="InterPro" id="IPR027417">
    <property type="entry name" value="P-loop_NTPase"/>
</dbReference>
<proteinExistence type="predicted"/>
<dbReference type="GeneID" id="76207909"/>
<dbReference type="EMBL" id="AP026830">
    <property type="protein sequence ID" value="BDR93274.1"/>
    <property type="molecule type" value="Genomic_DNA"/>
</dbReference>
<dbReference type="PANTHER" id="PTHR42869:SF1">
    <property type="entry name" value="SLL0572 PROTEIN"/>
    <property type="match status" value="1"/>
</dbReference>
<dbReference type="OrthoDB" id="14509at2157"/>
<sequence>MRRVIILGAGGRDLHVFNTYFRHNPEYRVVAVAQVQIPGIGGKRYIKGSGDLYQPGGVPLIGLGNLEDLSRLIRDLGADEVILAYSDLLYNDVGRIISIVLANGASFRILGPRDTMIRSSRPMLGVVATRTGAGKSTVSHEVTLELIRRGLRVASIRHPMIYMNPDDMLVQVFKTREDLMKITFEEREEYEHYIEIGVPVLAGVDYEMILNEAEAMADVILWDGGNNDFPFYYTDYLITVTDARRPGHEVGSFPGEVNTRLADAVIVTKVSDSTPENVKTIISNIKAVNPRASITQADLEVYLDNPNAVAGKKVVIIEDAPTVTHGGLPYAAGYIAARKYNAEIVDPKPYAVGIIKETYAKYTHMGPVLPSLGYTPEQIRDLEETIRRIPADVVIMGTPAHIEDVVKIDKPIVRAKWRLKVLEGPTISQLIDEFLERARLK</sequence>
<reference evidence="2" key="2">
    <citation type="submission" date="2020-09" db="EMBL/GenBank/DDBJ databases">
        <authorList>
            <person name="Sun Q."/>
            <person name="Ohkuma M."/>
        </authorList>
    </citation>
    <scope>NUCLEOTIDE SEQUENCE</scope>
    <source>
        <strain evidence="2">JCM 11219</strain>
    </source>
</reference>
<name>A0A830E9Z8_9CREN</name>
<dbReference type="RefSeq" id="WP_188603354.1">
    <property type="nucleotide sequence ID" value="NZ_AP026830.1"/>
</dbReference>
<dbReference type="Gene3D" id="3.40.50.720">
    <property type="entry name" value="NAD(P)-binding Rossmann-like Domain"/>
    <property type="match status" value="1"/>
</dbReference>
<dbReference type="SUPFAM" id="SSF52540">
    <property type="entry name" value="P-loop containing nucleoside triphosphate hydrolases"/>
    <property type="match status" value="1"/>
</dbReference>